<protein>
    <submittedName>
        <fullName evidence="2">Metalloregulator ArsR/SmtB family transcription factor</fullName>
    </submittedName>
</protein>
<dbReference type="CDD" id="cd00090">
    <property type="entry name" value="HTH_ARSR"/>
    <property type="match status" value="1"/>
</dbReference>
<dbReference type="SUPFAM" id="SSF46785">
    <property type="entry name" value="Winged helix' DNA-binding domain"/>
    <property type="match status" value="1"/>
</dbReference>
<dbReference type="RefSeq" id="WP_321561304.1">
    <property type="nucleotide sequence ID" value="NZ_CP139558.1"/>
</dbReference>
<dbReference type="InterPro" id="IPR036388">
    <property type="entry name" value="WH-like_DNA-bd_sf"/>
</dbReference>
<dbReference type="NCBIfam" id="NF033788">
    <property type="entry name" value="HTH_metalloreg"/>
    <property type="match status" value="1"/>
</dbReference>
<proteinExistence type="predicted"/>
<dbReference type="Gene3D" id="1.10.10.10">
    <property type="entry name" value="Winged helix-like DNA-binding domain superfamily/Winged helix DNA-binding domain"/>
    <property type="match status" value="1"/>
</dbReference>
<reference evidence="2 3" key="1">
    <citation type="submission" date="2023-11" db="EMBL/GenBank/DDBJ databases">
        <title>Analysis of the Genomes of Mucilaginibacter gossypii cycad 4 and M. sabulilitoris SNA2: microbes with the potential for plant growth promotion.</title>
        <authorList>
            <person name="Hirsch A.M."/>
            <person name="Humm E."/>
            <person name="Rubbi M."/>
            <person name="Del Vecchio G."/>
            <person name="Ha S.M."/>
            <person name="Pellegrini M."/>
            <person name="Gunsalus R.P."/>
        </authorList>
    </citation>
    <scope>NUCLEOTIDE SEQUENCE [LARGE SCALE GENOMIC DNA]</scope>
    <source>
        <strain evidence="2 3">SNA2</strain>
    </source>
</reference>
<dbReference type="Pfam" id="PF01022">
    <property type="entry name" value="HTH_5"/>
    <property type="match status" value="1"/>
</dbReference>
<evidence type="ECO:0000259" key="1">
    <source>
        <dbReference type="PROSITE" id="PS50987"/>
    </source>
</evidence>
<dbReference type="EMBL" id="CP139558">
    <property type="protein sequence ID" value="WPU92138.1"/>
    <property type="molecule type" value="Genomic_DNA"/>
</dbReference>
<dbReference type="InterPro" id="IPR036390">
    <property type="entry name" value="WH_DNA-bd_sf"/>
</dbReference>
<dbReference type="SMART" id="SM00418">
    <property type="entry name" value="HTH_ARSR"/>
    <property type="match status" value="1"/>
</dbReference>
<sequence length="116" mass="13647">MYRDVFKAIADPTRREIINLIAHERMNLNTVADKFDMSRPAVSKHIKILTQCGLLVIKQQGRERFCQANLGQLKEVTDWAEQYRQFWTQKLDALGDFLNKEQEESTNNVKHKNKKL</sequence>
<gene>
    <name evidence="2" type="ORF">SNE25_22715</name>
</gene>
<dbReference type="PRINTS" id="PR00778">
    <property type="entry name" value="HTHARSR"/>
</dbReference>
<evidence type="ECO:0000313" key="2">
    <source>
        <dbReference type="EMBL" id="WPU92138.1"/>
    </source>
</evidence>
<accession>A0ABZ0TIZ0</accession>
<dbReference type="PROSITE" id="PS50987">
    <property type="entry name" value="HTH_ARSR_2"/>
    <property type="match status" value="1"/>
</dbReference>
<feature type="domain" description="HTH arsR-type" evidence="1">
    <location>
        <begin position="1"/>
        <end position="88"/>
    </location>
</feature>
<evidence type="ECO:0000313" key="3">
    <source>
        <dbReference type="Proteomes" id="UP001324380"/>
    </source>
</evidence>
<dbReference type="InterPro" id="IPR011991">
    <property type="entry name" value="ArsR-like_HTH"/>
</dbReference>
<name>A0ABZ0TIZ0_9SPHI</name>
<keyword evidence="3" id="KW-1185">Reference proteome</keyword>
<dbReference type="PANTHER" id="PTHR38600:SF1">
    <property type="entry name" value="TRANSCRIPTIONAL REGULATORY PROTEIN"/>
    <property type="match status" value="1"/>
</dbReference>
<organism evidence="2 3">
    <name type="scientific">Mucilaginibacter sabulilitoris</name>
    <dbReference type="NCBI Taxonomy" id="1173583"/>
    <lineage>
        <taxon>Bacteria</taxon>
        <taxon>Pseudomonadati</taxon>
        <taxon>Bacteroidota</taxon>
        <taxon>Sphingobacteriia</taxon>
        <taxon>Sphingobacteriales</taxon>
        <taxon>Sphingobacteriaceae</taxon>
        <taxon>Mucilaginibacter</taxon>
    </lineage>
</organism>
<dbReference type="Proteomes" id="UP001324380">
    <property type="component" value="Chromosome"/>
</dbReference>
<dbReference type="PANTHER" id="PTHR38600">
    <property type="entry name" value="TRANSCRIPTIONAL REGULATORY PROTEIN"/>
    <property type="match status" value="1"/>
</dbReference>
<dbReference type="InterPro" id="IPR001845">
    <property type="entry name" value="HTH_ArsR_DNA-bd_dom"/>
</dbReference>